<name>A0A9P4PSV2_9PLEO</name>
<sequence length="53" mass="5867">KEIIVSCGAQRTLQPLMLSGIGPRNEPQSLSVKSRSTLLLWKKEKEMSSTTHA</sequence>
<protein>
    <submittedName>
        <fullName evidence="1">Uncharacterized protein</fullName>
    </submittedName>
</protein>
<dbReference type="OrthoDB" id="269227at2759"/>
<dbReference type="Proteomes" id="UP000799764">
    <property type="component" value="Unassembled WGS sequence"/>
</dbReference>
<evidence type="ECO:0000313" key="1">
    <source>
        <dbReference type="EMBL" id="KAF2450729.1"/>
    </source>
</evidence>
<organism evidence="1 2">
    <name type="scientific">Karstenula rhodostoma CBS 690.94</name>
    <dbReference type="NCBI Taxonomy" id="1392251"/>
    <lineage>
        <taxon>Eukaryota</taxon>
        <taxon>Fungi</taxon>
        <taxon>Dikarya</taxon>
        <taxon>Ascomycota</taxon>
        <taxon>Pezizomycotina</taxon>
        <taxon>Dothideomycetes</taxon>
        <taxon>Pleosporomycetidae</taxon>
        <taxon>Pleosporales</taxon>
        <taxon>Massarineae</taxon>
        <taxon>Didymosphaeriaceae</taxon>
        <taxon>Karstenula</taxon>
    </lineage>
</organism>
<feature type="non-terminal residue" evidence="1">
    <location>
        <position position="1"/>
    </location>
</feature>
<accession>A0A9P4PSV2</accession>
<dbReference type="AlphaFoldDB" id="A0A9P4PSV2"/>
<reference evidence="1" key="1">
    <citation type="journal article" date="2020" name="Stud. Mycol.">
        <title>101 Dothideomycetes genomes: a test case for predicting lifestyles and emergence of pathogens.</title>
        <authorList>
            <person name="Haridas S."/>
            <person name="Albert R."/>
            <person name="Binder M."/>
            <person name="Bloem J."/>
            <person name="Labutti K."/>
            <person name="Salamov A."/>
            <person name="Andreopoulos B."/>
            <person name="Baker S."/>
            <person name="Barry K."/>
            <person name="Bills G."/>
            <person name="Bluhm B."/>
            <person name="Cannon C."/>
            <person name="Castanera R."/>
            <person name="Culley D."/>
            <person name="Daum C."/>
            <person name="Ezra D."/>
            <person name="Gonzalez J."/>
            <person name="Henrissat B."/>
            <person name="Kuo A."/>
            <person name="Liang C."/>
            <person name="Lipzen A."/>
            <person name="Lutzoni F."/>
            <person name="Magnuson J."/>
            <person name="Mondo S."/>
            <person name="Nolan M."/>
            <person name="Ohm R."/>
            <person name="Pangilinan J."/>
            <person name="Park H.-J."/>
            <person name="Ramirez L."/>
            <person name="Alfaro M."/>
            <person name="Sun H."/>
            <person name="Tritt A."/>
            <person name="Yoshinaga Y."/>
            <person name="Zwiers L.-H."/>
            <person name="Turgeon B."/>
            <person name="Goodwin S."/>
            <person name="Spatafora J."/>
            <person name="Crous P."/>
            <person name="Grigoriev I."/>
        </authorList>
    </citation>
    <scope>NUCLEOTIDE SEQUENCE</scope>
    <source>
        <strain evidence="1">CBS 690.94</strain>
    </source>
</reference>
<proteinExistence type="predicted"/>
<gene>
    <name evidence="1" type="ORF">P171DRAFT_349784</name>
</gene>
<keyword evidence="2" id="KW-1185">Reference proteome</keyword>
<dbReference type="Gene3D" id="3.50.50.60">
    <property type="entry name" value="FAD/NAD(P)-binding domain"/>
    <property type="match status" value="1"/>
</dbReference>
<dbReference type="InterPro" id="IPR036188">
    <property type="entry name" value="FAD/NAD-bd_sf"/>
</dbReference>
<evidence type="ECO:0000313" key="2">
    <source>
        <dbReference type="Proteomes" id="UP000799764"/>
    </source>
</evidence>
<dbReference type="EMBL" id="MU001493">
    <property type="protein sequence ID" value="KAF2450729.1"/>
    <property type="molecule type" value="Genomic_DNA"/>
</dbReference>
<comment type="caution">
    <text evidence="1">The sequence shown here is derived from an EMBL/GenBank/DDBJ whole genome shotgun (WGS) entry which is preliminary data.</text>
</comment>